<protein>
    <submittedName>
        <fullName evidence="1">Uncharacterized protein</fullName>
    </submittedName>
</protein>
<dbReference type="EMBL" id="CACVBM020000333">
    <property type="protein sequence ID" value="CAA7017891.1"/>
    <property type="molecule type" value="Genomic_DNA"/>
</dbReference>
<comment type="caution">
    <text evidence="1">The sequence shown here is derived from an EMBL/GenBank/DDBJ whole genome shotgun (WGS) entry which is preliminary data.</text>
</comment>
<evidence type="ECO:0000313" key="1">
    <source>
        <dbReference type="EMBL" id="CAA7017891.1"/>
    </source>
</evidence>
<reference evidence="1" key="1">
    <citation type="submission" date="2020-01" db="EMBL/GenBank/DDBJ databases">
        <authorList>
            <person name="Mishra B."/>
        </authorList>
    </citation>
    <scope>NUCLEOTIDE SEQUENCE [LARGE SCALE GENOMIC DNA]</scope>
</reference>
<accession>A0A6D2HQW7</accession>
<dbReference type="AlphaFoldDB" id="A0A6D2HQW7"/>
<dbReference type="SUPFAM" id="SSF48592">
    <property type="entry name" value="GroEL equatorial domain-like"/>
    <property type="match status" value="1"/>
</dbReference>
<dbReference type="InterPro" id="IPR027413">
    <property type="entry name" value="GROEL-like_equatorial_sf"/>
</dbReference>
<proteinExistence type="predicted"/>
<dbReference type="Proteomes" id="UP000467841">
    <property type="component" value="Unassembled WGS sequence"/>
</dbReference>
<dbReference type="OrthoDB" id="496at2759"/>
<gene>
    <name evidence="1" type="ORF">MERR_LOCUS5126</name>
</gene>
<keyword evidence="2" id="KW-1185">Reference proteome</keyword>
<name>A0A6D2HQW7_9BRAS</name>
<evidence type="ECO:0000313" key="2">
    <source>
        <dbReference type="Proteomes" id="UP000467841"/>
    </source>
</evidence>
<sequence>MAPKKFNPSLEYLIDAQRIRSSFCGHRYRPSVRQRRILKTMEASKVPVMACQDVANLVKTSLGPVGFDKVYTLIQLLCDYFEMNAEFL</sequence>
<organism evidence="1 2">
    <name type="scientific">Microthlaspi erraticum</name>
    <dbReference type="NCBI Taxonomy" id="1685480"/>
    <lineage>
        <taxon>Eukaryota</taxon>
        <taxon>Viridiplantae</taxon>
        <taxon>Streptophyta</taxon>
        <taxon>Embryophyta</taxon>
        <taxon>Tracheophyta</taxon>
        <taxon>Spermatophyta</taxon>
        <taxon>Magnoliopsida</taxon>
        <taxon>eudicotyledons</taxon>
        <taxon>Gunneridae</taxon>
        <taxon>Pentapetalae</taxon>
        <taxon>rosids</taxon>
        <taxon>malvids</taxon>
        <taxon>Brassicales</taxon>
        <taxon>Brassicaceae</taxon>
        <taxon>Coluteocarpeae</taxon>
        <taxon>Microthlaspi</taxon>
    </lineage>
</organism>